<dbReference type="AlphaFoldDB" id="A0AAE1JZL1"/>
<dbReference type="InterPro" id="IPR013087">
    <property type="entry name" value="Znf_C2H2_type"/>
</dbReference>
<evidence type="ECO:0000256" key="3">
    <source>
        <dbReference type="ARBA" id="ARBA00022771"/>
    </source>
</evidence>
<evidence type="ECO:0000313" key="9">
    <source>
        <dbReference type="EMBL" id="KAK4278056.1"/>
    </source>
</evidence>
<evidence type="ECO:0000313" key="10">
    <source>
        <dbReference type="Proteomes" id="UP001293593"/>
    </source>
</evidence>
<dbReference type="Gene3D" id="3.30.160.60">
    <property type="entry name" value="Classic Zinc Finger"/>
    <property type="match status" value="1"/>
</dbReference>
<evidence type="ECO:0000256" key="6">
    <source>
        <dbReference type="PROSITE-ProRule" id="PRU00042"/>
    </source>
</evidence>
<organism evidence="9 10">
    <name type="scientific">Acacia crassicarpa</name>
    <name type="common">northern wattle</name>
    <dbReference type="NCBI Taxonomy" id="499986"/>
    <lineage>
        <taxon>Eukaryota</taxon>
        <taxon>Viridiplantae</taxon>
        <taxon>Streptophyta</taxon>
        <taxon>Embryophyta</taxon>
        <taxon>Tracheophyta</taxon>
        <taxon>Spermatophyta</taxon>
        <taxon>Magnoliopsida</taxon>
        <taxon>eudicotyledons</taxon>
        <taxon>Gunneridae</taxon>
        <taxon>Pentapetalae</taxon>
        <taxon>rosids</taxon>
        <taxon>fabids</taxon>
        <taxon>Fabales</taxon>
        <taxon>Fabaceae</taxon>
        <taxon>Caesalpinioideae</taxon>
        <taxon>mimosoid clade</taxon>
        <taxon>Acacieae</taxon>
        <taxon>Acacia</taxon>
    </lineage>
</organism>
<reference evidence="9" key="1">
    <citation type="submission" date="2023-10" db="EMBL/GenBank/DDBJ databases">
        <title>Chromosome-level genome of the transformable northern wattle, Acacia crassicarpa.</title>
        <authorList>
            <person name="Massaro I."/>
            <person name="Sinha N.R."/>
            <person name="Poethig S."/>
            <person name="Leichty A.R."/>
        </authorList>
    </citation>
    <scope>NUCLEOTIDE SEQUENCE</scope>
    <source>
        <strain evidence="9">Acra3RX</strain>
        <tissue evidence="9">Leaf</tissue>
    </source>
</reference>
<dbReference type="GO" id="GO:0008270">
    <property type="term" value="F:zinc ion binding"/>
    <property type="evidence" value="ECO:0007669"/>
    <property type="project" value="UniProtKB-KW"/>
</dbReference>
<dbReference type="FunFam" id="3.30.160.60:FF:001366">
    <property type="entry name" value="Zinc finger protein 2"/>
    <property type="match status" value="1"/>
</dbReference>
<dbReference type="InterPro" id="IPR036236">
    <property type="entry name" value="Znf_C2H2_sf"/>
</dbReference>
<dbReference type="Proteomes" id="UP001293593">
    <property type="component" value="Unassembled WGS sequence"/>
</dbReference>
<dbReference type="PROSITE" id="PS00028">
    <property type="entry name" value="ZINC_FINGER_C2H2_1"/>
    <property type="match status" value="1"/>
</dbReference>
<evidence type="ECO:0000256" key="5">
    <source>
        <dbReference type="ARBA" id="ARBA00023242"/>
    </source>
</evidence>
<feature type="compositionally biased region" description="Low complexity" evidence="7">
    <location>
        <begin position="82"/>
        <end position="100"/>
    </location>
</feature>
<dbReference type="GO" id="GO:0009788">
    <property type="term" value="P:negative regulation of abscisic acid-activated signaling pathway"/>
    <property type="evidence" value="ECO:0007669"/>
    <property type="project" value="InterPro"/>
</dbReference>
<dbReference type="PANTHER" id="PTHR47287:SF18">
    <property type="entry name" value="TRANSCRIPTION FACTOR C2H2 FAMILY"/>
    <property type="match status" value="1"/>
</dbReference>
<keyword evidence="10" id="KW-1185">Reference proteome</keyword>
<comment type="subcellular location">
    <subcellularLocation>
        <location evidence="1">Nucleus</location>
    </subcellularLocation>
</comment>
<feature type="region of interest" description="Disordered" evidence="7">
    <location>
        <begin position="69"/>
        <end position="104"/>
    </location>
</feature>
<keyword evidence="2" id="KW-0479">Metal-binding</keyword>
<keyword evidence="3 6" id="KW-0863">Zinc-finger</keyword>
<name>A0AAE1JZL1_9FABA</name>
<dbReference type="PANTHER" id="PTHR47287">
    <property type="entry name" value="C2H2 AND C2HC ZINC FINGERS SUPERFAMILY PROTEIN"/>
    <property type="match status" value="1"/>
</dbReference>
<dbReference type="SUPFAM" id="SSF57667">
    <property type="entry name" value="beta-beta-alpha zinc fingers"/>
    <property type="match status" value="1"/>
</dbReference>
<dbReference type="PROSITE" id="PS50157">
    <property type="entry name" value="ZINC_FINGER_C2H2_2"/>
    <property type="match status" value="1"/>
</dbReference>
<evidence type="ECO:0000259" key="8">
    <source>
        <dbReference type="PROSITE" id="PS50157"/>
    </source>
</evidence>
<sequence length="274" mass="30111">MRPNLDLEVEASAENEPEISSQVASNIFIHEISAGPSSDNSLTNNTSDNTNNIGFQLNNADPLSLDLTLSFNNNEQGPAGDSSVGLSFSSTSESSNEPASQTTSAPIQRVFSCNYCQRKFFSSQALGGHQNAHKRERTLAKRAMRMGFFSDRYANLASLPLHGSFRSLGIKAHSSIHHGFSPSMVRPYEMKTNARFDEGYAGMPVFVEDDEAELLWPGSFRQVGEVSDNDDNDHPRHHQKFVVTGSSNLSFAEVNPEVHLELEDSTTPDLTLKL</sequence>
<protein>
    <recommendedName>
        <fullName evidence="8">C2H2-type domain-containing protein</fullName>
    </recommendedName>
</protein>
<gene>
    <name evidence="9" type="ORF">QN277_015955</name>
</gene>
<evidence type="ECO:0000256" key="7">
    <source>
        <dbReference type="SAM" id="MobiDB-lite"/>
    </source>
</evidence>
<comment type="caution">
    <text evidence="9">The sequence shown here is derived from an EMBL/GenBank/DDBJ whole genome shotgun (WGS) entry which is preliminary data.</text>
</comment>
<evidence type="ECO:0000256" key="4">
    <source>
        <dbReference type="ARBA" id="ARBA00022833"/>
    </source>
</evidence>
<dbReference type="EMBL" id="JAWXYG010000003">
    <property type="protein sequence ID" value="KAK4278056.1"/>
    <property type="molecule type" value="Genomic_DNA"/>
</dbReference>
<feature type="domain" description="C2H2-type" evidence="8">
    <location>
        <begin position="111"/>
        <end position="138"/>
    </location>
</feature>
<evidence type="ECO:0000256" key="1">
    <source>
        <dbReference type="ARBA" id="ARBA00004123"/>
    </source>
</evidence>
<proteinExistence type="predicted"/>
<evidence type="ECO:0000256" key="2">
    <source>
        <dbReference type="ARBA" id="ARBA00022723"/>
    </source>
</evidence>
<dbReference type="InterPro" id="IPR044246">
    <property type="entry name" value="ZFP3-like"/>
</dbReference>
<dbReference type="GO" id="GO:0005634">
    <property type="term" value="C:nucleus"/>
    <property type="evidence" value="ECO:0007669"/>
    <property type="project" value="UniProtKB-SubCell"/>
</dbReference>
<accession>A0AAE1JZL1</accession>
<keyword evidence="5" id="KW-0539">Nucleus</keyword>
<keyword evidence="4" id="KW-0862">Zinc</keyword>